<dbReference type="Pfam" id="PF00107">
    <property type="entry name" value="ADH_zinc_N"/>
    <property type="match status" value="1"/>
</dbReference>
<organism evidence="3 4">
    <name type="scientific">Roseateles saccharophilus</name>
    <name type="common">Pseudomonas saccharophila</name>
    <dbReference type="NCBI Taxonomy" id="304"/>
    <lineage>
        <taxon>Bacteria</taxon>
        <taxon>Pseudomonadati</taxon>
        <taxon>Pseudomonadota</taxon>
        <taxon>Betaproteobacteria</taxon>
        <taxon>Burkholderiales</taxon>
        <taxon>Sphaerotilaceae</taxon>
        <taxon>Roseateles</taxon>
    </lineage>
</organism>
<dbReference type="Pfam" id="PF08240">
    <property type="entry name" value="ADH_N"/>
    <property type="match status" value="1"/>
</dbReference>
<dbReference type="Gene3D" id="3.40.50.720">
    <property type="entry name" value="NAD(P)-binding Rossmann-like Domain"/>
    <property type="match status" value="1"/>
</dbReference>
<dbReference type="SUPFAM" id="SSF50129">
    <property type="entry name" value="GroES-like"/>
    <property type="match status" value="1"/>
</dbReference>
<keyword evidence="3" id="KW-0560">Oxidoreductase</keyword>
<dbReference type="Gene3D" id="3.90.180.10">
    <property type="entry name" value="Medium-chain alcohol dehydrogenases, catalytic domain"/>
    <property type="match status" value="1"/>
</dbReference>
<dbReference type="SUPFAM" id="SSF51735">
    <property type="entry name" value="NAD(P)-binding Rossmann-fold domains"/>
    <property type="match status" value="1"/>
</dbReference>
<dbReference type="PANTHER" id="PTHR44154">
    <property type="entry name" value="QUINONE OXIDOREDUCTASE"/>
    <property type="match status" value="1"/>
</dbReference>
<gene>
    <name evidence="3" type="ORF">J2X20_002545</name>
</gene>
<dbReference type="PANTHER" id="PTHR44154:SF1">
    <property type="entry name" value="QUINONE OXIDOREDUCTASE"/>
    <property type="match status" value="1"/>
</dbReference>
<sequence length="326" mass="33882">MRAAWYSRNGEARDVLIVGELPTPTPGPGEVRVRLAVSGVNPSDVKSRRARPLGAPLIVPHSDGAGVVDAVGPGVSEQRVGERVWIWNGQWQRPLGTAAESIALPQAQAVALPDGVDFAAAACLGIPAMTAWHAVQRLGGLHGRTVLVIGAASAVGHYAAQLAVQGGARVLGTAGSPPKAAHARAAGVEAVIDYKREPVMQRVRELTDGRGVDAVIDMDFSTTSTWLGEGLLAPHGVLVSYGSNAYGDTSLPYRPLLFGSVSLLFFLVYDLNTADRRAAIEGLTGLIAAGRLMHTVAGRWPLDDIAAAHEAVEGGALIGNVVVDIG</sequence>
<protein>
    <submittedName>
        <fullName evidence="3">NADPH2:quinone reductase</fullName>
        <ecNumber evidence="3">1.6.5.5</ecNumber>
    </submittedName>
</protein>
<keyword evidence="4" id="KW-1185">Reference proteome</keyword>
<evidence type="ECO:0000313" key="3">
    <source>
        <dbReference type="EMBL" id="MDR7269887.1"/>
    </source>
</evidence>
<dbReference type="Proteomes" id="UP001180453">
    <property type="component" value="Unassembled WGS sequence"/>
</dbReference>
<evidence type="ECO:0000313" key="4">
    <source>
        <dbReference type="Proteomes" id="UP001180453"/>
    </source>
</evidence>
<dbReference type="SMART" id="SM00829">
    <property type="entry name" value="PKS_ER"/>
    <property type="match status" value="1"/>
</dbReference>
<feature type="domain" description="Enoyl reductase (ER)" evidence="2">
    <location>
        <begin position="11"/>
        <end position="323"/>
    </location>
</feature>
<comment type="caution">
    <text evidence="3">The sequence shown here is derived from an EMBL/GenBank/DDBJ whole genome shotgun (WGS) entry which is preliminary data.</text>
</comment>
<reference evidence="3 4" key="1">
    <citation type="submission" date="2023-07" db="EMBL/GenBank/DDBJ databases">
        <title>Sorghum-associated microbial communities from plants grown in Nebraska, USA.</title>
        <authorList>
            <person name="Schachtman D."/>
        </authorList>
    </citation>
    <scope>NUCLEOTIDE SEQUENCE [LARGE SCALE GENOMIC DNA]</scope>
    <source>
        <strain evidence="3 4">BE314</strain>
    </source>
</reference>
<evidence type="ECO:0000256" key="1">
    <source>
        <dbReference type="ARBA" id="ARBA00022857"/>
    </source>
</evidence>
<name>A0ABU1YLZ9_ROSSA</name>
<dbReference type="InterPro" id="IPR036291">
    <property type="entry name" value="NAD(P)-bd_dom_sf"/>
</dbReference>
<dbReference type="EC" id="1.6.5.5" evidence="3"/>
<keyword evidence="1" id="KW-0521">NADP</keyword>
<dbReference type="InterPro" id="IPR011032">
    <property type="entry name" value="GroES-like_sf"/>
</dbReference>
<dbReference type="InterPro" id="IPR051603">
    <property type="entry name" value="Zinc-ADH_QOR/CCCR"/>
</dbReference>
<dbReference type="GO" id="GO:0003960">
    <property type="term" value="F:quinone reductase (NADPH) activity"/>
    <property type="evidence" value="ECO:0007669"/>
    <property type="project" value="UniProtKB-EC"/>
</dbReference>
<dbReference type="InterPro" id="IPR020843">
    <property type="entry name" value="ER"/>
</dbReference>
<proteinExistence type="predicted"/>
<accession>A0ABU1YLZ9</accession>
<dbReference type="EMBL" id="JAVDXU010000002">
    <property type="protein sequence ID" value="MDR7269887.1"/>
    <property type="molecule type" value="Genomic_DNA"/>
</dbReference>
<dbReference type="InterPro" id="IPR013149">
    <property type="entry name" value="ADH-like_C"/>
</dbReference>
<dbReference type="RefSeq" id="WP_310265227.1">
    <property type="nucleotide sequence ID" value="NZ_JAVDXU010000002.1"/>
</dbReference>
<dbReference type="CDD" id="cd08253">
    <property type="entry name" value="zeta_crystallin"/>
    <property type="match status" value="1"/>
</dbReference>
<evidence type="ECO:0000259" key="2">
    <source>
        <dbReference type="SMART" id="SM00829"/>
    </source>
</evidence>
<dbReference type="InterPro" id="IPR013154">
    <property type="entry name" value="ADH-like_N"/>
</dbReference>